<keyword evidence="2" id="KW-1185">Reference proteome</keyword>
<accession>A0ABQ6JHX3</accession>
<organism evidence="1 2">
    <name type="scientific">Angustibacter aerolatus</name>
    <dbReference type="NCBI Taxonomy" id="1162965"/>
    <lineage>
        <taxon>Bacteria</taxon>
        <taxon>Bacillati</taxon>
        <taxon>Actinomycetota</taxon>
        <taxon>Actinomycetes</taxon>
        <taxon>Kineosporiales</taxon>
        <taxon>Kineosporiaceae</taxon>
    </lineage>
</organism>
<protein>
    <submittedName>
        <fullName evidence="1">Uncharacterized protein</fullName>
    </submittedName>
</protein>
<dbReference type="EMBL" id="BSUZ01000001">
    <property type="protein sequence ID" value="GMA87434.1"/>
    <property type="molecule type" value="Genomic_DNA"/>
</dbReference>
<gene>
    <name evidence="1" type="ORF">GCM10025868_26840</name>
</gene>
<comment type="caution">
    <text evidence="1">The sequence shown here is derived from an EMBL/GenBank/DDBJ whole genome shotgun (WGS) entry which is preliminary data.</text>
</comment>
<evidence type="ECO:0000313" key="1">
    <source>
        <dbReference type="EMBL" id="GMA87434.1"/>
    </source>
</evidence>
<dbReference type="Proteomes" id="UP001157017">
    <property type="component" value="Unassembled WGS sequence"/>
</dbReference>
<reference evidence="2" key="1">
    <citation type="journal article" date="2019" name="Int. J. Syst. Evol. Microbiol.">
        <title>The Global Catalogue of Microorganisms (GCM) 10K type strain sequencing project: providing services to taxonomists for standard genome sequencing and annotation.</title>
        <authorList>
            <consortium name="The Broad Institute Genomics Platform"/>
            <consortium name="The Broad Institute Genome Sequencing Center for Infectious Disease"/>
            <person name="Wu L."/>
            <person name="Ma J."/>
        </authorList>
    </citation>
    <scope>NUCLEOTIDE SEQUENCE [LARGE SCALE GENOMIC DNA]</scope>
    <source>
        <strain evidence="2">NBRC 108730</strain>
    </source>
</reference>
<proteinExistence type="predicted"/>
<sequence length="71" mass="7615">MLEAGPTEGTVLLRIPLVGVWLNDAGGRALDRLYAGSAHATATTRMVTDTDLVAISRQPGLSRRAHHRDAH</sequence>
<name>A0ABQ6JHX3_9ACTN</name>
<evidence type="ECO:0000313" key="2">
    <source>
        <dbReference type="Proteomes" id="UP001157017"/>
    </source>
</evidence>